<keyword evidence="4" id="KW-0500">Molybdenum</keyword>
<dbReference type="InterPro" id="IPR012675">
    <property type="entry name" value="Beta-grasp_dom_sf"/>
</dbReference>
<dbReference type="GO" id="GO:0005506">
    <property type="term" value="F:iron ion binding"/>
    <property type="evidence" value="ECO:0007669"/>
    <property type="project" value="InterPro"/>
</dbReference>
<dbReference type="PANTHER" id="PTHR45444:SF3">
    <property type="entry name" value="XANTHINE DEHYDROGENASE"/>
    <property type="match status" value="1"/>
</dbReference>
<reference evidence="17" key="1">
    <citation type="journal article" date="2014" name="Science">
        <title>Ancient hybridizations among the ancestral genomes of bread wheat.</title>
        <authorList>
            <consortium name="International Wheat Genome Sequencing Consortium,"/>
            <person name="Marcussen T."/>
            <person name="Sandve S.R."/>
            <person name="Heier L."/>
            <person name="Spannagl M."/>
            <person name="Pfeifer M."/>
            <person name="Jakobsen K.S."/>
            <person name="Wulff B.B."/>
            <person name="Steuernagel B."/>
            <person name="Mayer K.F."/>
            <person name="Olsen O.A."/>
        </authorList>
    </citation>
    <scope>NUCLEOTIDE SEQUENCE [LARGE SCALE GENOMIC DNA]</scope>
    <source>
        <strain evidence="17">cv. AL8/78</strain>
    </source>
</reference>
<dbReference type="Gene3D" id="3.30.390.50">
    <property type="entry name" value="CO dehydrogenase flavoprotein, C-terminal domain"/>
    <property type="match status" value="1"/>
</dbReference>
<dbReference type="InterPro" id="IPR016208">
    <property type="entry name" value="Ald_Oxase/xanthine_DH-like"/>
</dbReference>
<dbReference type="InterPro" id="IPR005107">
    <property type="entry name" value="CO_DH_flav_C"/>
</dbReference>
<dbReference type="InterPro" id="IPR036884">
    <property type="entry name" value="2Fe-2S-bd_dom_sf"/>
</dbReference>
<evidence type="ECO:0008006" key="18">
    <source>
        <dbReference type="Google" id="ProtNLM"/>
    </source>
</evidence>
<evidence type="ECO:0000256" key="2">
    <source>
        <dbReference type="ARBA" id="ARBA00001974"/>
    </source>
</evidence>
<dbReference type="Pfam" id="PF00111">
    <property type="entry name" value="Fer2"/>
    <property type="match status" value="1"/>
</dbReference>
<dbReference type="Gene3D" id="3.10.20.30">
    <property type="match status" value="1"/>
</dbReference>
<dbReference type="Gene3D" id="3.30.43.10">
    <property type="entry name" value="Uridine Diphospho-n-acetylenolpyruvylglucosamine Reductase, domain 2"/>
    <property type="match status" value="1"/>
</dbReference>
<keyword evidence="8" id="KW-0274">FAD</keyword>
<feature type="domain" description="FAD-binding PCMH-type" evidence="15">
    <location>
        <begin position="279"/>
        <end position="464"/>
    </location>
</feature>
<evidence type="ECO:0000313" key="16">
    <source>
        <dbReference type="EnsemblPlants" id="AET6Gv20235400.5"/>
    </source>
</evidence>
<feature type="domain" description="2Fe-2S ferredoxin-type" evidence="14">
    <location>
        <begin position="34"/>
        <end position="120"/>
    </location>
</feature>
<dbReference type="SUPFAM" id="SSF54665">
    <property type="entry name" value="CO dehydrogenase molybdoprotein N-domain-like"/>
    <property type="match status" value="1"/>
</dbReference>
<dbReference type="InterPro" id="IPR001041">
    <property type="entry name" value="2Fe-2S_ferredoxin-type"/>
</dbReference>
<dbReference type="Gene3D" id="3.90.1170.50">
    <property type="entry name" value="Aldehyde oxidase/xanthine dehydrogenase, a/b hammerhead"/>
    <property type="match status" value="1"/>
</dbReference>
<dbReference type="Pfam" id="PF01799">
    <property type="entry name" value="Fer2_2"/>
    <property type="match status" value="1"/>
</dbReference>
<dbReference type="PANTHER" id="PTHR45444">
    <property type="entry name" value="XANTHINE DEHYDROGENASE"/>
    <property type="match status" value="1"/>
</dbReference>
<comment type="cofactor">
    <cofactor evidence="13">
        <name>[2Fe-2S] cluster</name>
        <dbReference type="ChEBI" id="CHEBI:190135"/>
    </cofactor>
</comment>
<dbReference type="AlphaFoldDB" id="A0A453N683"/>
<evidence type="ECO:0000256" key="6">
    <source>
        <dbReference type="ARBA" id="ARBA00022714"/>
    </source>
</evidence>
<dbReference type="Gene3D" id="1.10.150.120">
    <property type="entry name" value="[2Fe-2S]-binding domain"/>
    <property type="match status" value="1"/>
</dbReference>
<evidence type="ECO:0000256" key="13">
    <source>
        <dbReference type="ARBA" id="ARBA00034078"/>
    </source>
</evidence>
<dbReference type="SUPFAM" id="SSF55447">
    <property type="entry name" value="CO dehydrogenase flavoprotein C-terminal domain-like"/>
    <property type="match status" value="1"/>
</dbReference>
<protein>
    <recommendedName>
        <fullName evidence="18">Xanthine dehydrogenase</fullName>
    </recommendedName>
</protein>
<dbReference type="FunFam" id="3.10.20.30:FF:000015">
    <property type="entry name" value="Aldehyde oxidase 1"/>
    <property type="match status" value="1"/>
</dbReference>
<dbReference type="InterPro" id="IPR036010">
    <property type="entry name" value="2Fe-2S_ferredoxin-like_sf"/>
</dbReference>
<dbReference type="FunFam" id="3.30.43.10:FF:000001">
    <property type="entry name" value="Xanthine dehydrogenase/oxidase"/>
    <property type="match status" value="1"/>
</dbReference>
<dbReference type="PROSITE" id="PS51085">
    <property type="entry name" value="2FE2S_FER_2"/>
    <property type="match status" value="1"/>
</dbReference>
<keyword evidence="5" id="KW-0285">Flavoprotein</keyword>
<evidence type="ECO:0000256" key="10">
    <source>
        <dbReference type="ARBA" id="ARBA00023004"/>
    </source>
</evidence>
<evidence type="ECO:0000256" key="8">
    <source>
        <dbReference type="ARBA" id="ARBA00022827"/>
    </source>
</evidence>
<evidence type="ECO:0000256" key="1">
    <source>
        <dbReference type="ARBA" id="ARBA00001924"/>
    </source>
</evidence>
<sequence>ILTCGPESLRPAVATGEVILPMGSPTNAAADWSDEALIYVNGVRRLLPDGLAHLTLLRYLRDIGLRGTKLGCGEGGCGACTVMVSCYDQSTKKSQHFAINACLAPLYSLEGMHIITVEGIGNCRRGLHPVQERLAEAHGSQCGFCTPGFVMSMYALLRSSKQPPTKEQIEDSLAGNLCRCTGYRPIIDAFGVFAKTDDSLYTASPSESANGKAICPSTGKPCLCRNETDVNGNESSLLSSVKTYLPSSYNEIDGNAYNEKELIFPPELQLRKIMPLRLNGFNGVRWYRPLKLDQLLQLKSCYPEAKLIIGNSEVGVETEFKNAQYGVMISVTHVPELHTLKVEEDGLRIGSAVRLAQLQDFLKKVIAERGSLQTSSCQAILRQLKWFAGTQIRNVASVGGNICTASPISDLNPLWMSTGATFQIIDVNNNVRTTVAKDFFLGYRKVDLKDDEVLLSVILPWTRPFEYVKEFKQAHRRQDDIALVNAGMRVHITEAEGNWIVSDVSIVYGGVAAVPLTAGKTESFLVGKKLDYGLLDEAFNLLKEDIPLAENAPGGMVEFRSSLTLSFFFKFFLYVTHEMNTKGLSEGLDVANMSAIQSYTRPVTTGTQGYELVRQGTAVGQPMVHLSAMLQIIGIVVADTHDNAKAAANKVNVKYSELPAILSIEEAIKAGSFHPHTTRCLSKGDVELCFASNTCDKVIEGEVQVGGQEHFYMEPQCTLVWPVDSGNEIHMISSTQAPHTHQKYVANVLGLPLSKVVCKTKRIGGGFGGKETRSVIFAAAASVASYCLRRPVKIVLDRDVDMMTTGQRHSFLGKYKVGFTNDGKILALDLEIYNNGGNTLDLSLAVLEHAMLESENVYDIPNIRASGKVCFTNFPSNTAFRGFGGPQGMLIAENWIHHMATELRRSPEEIKVSMNIFC</sequence>
<dbReference type="FunFam" id="3.30.365.10:FF:000003">
    <property type="entry name" value="Aldehyde oxidase 1"/>
    <property type="match status" value="1"/>
</dbReference>
<keyword evidence="9" id="KW-0560">Oxidoreductase</keyword>
<comment type="cofactor">
    <cofactor evidence="2">
        <name>FAD</name>
        <dbReference type="ChEBI" id="CHEBI:57692"/>
    </cofactor>
</comment>
<dbReference type="InterPro" id="IPR036318">
    <property type="entry name" value="FAD-bd_PCMH-like_sf"/>
</dbReference>
<dbReference type="Proteomes" id="UP000015105">
    <property type="component" value="Chromosome 6D"/>
</dbReference>
<dbReference type="SUPFAM" id="SSF56176">
    <property type="entry name" value="FAD-binding/transporter-associated domain-like"/>
    <property type="match status" value="1"/>
</dbReference>
<dbReference type="GO" id="GO:0016491">
    <property type="term" value="F:oxidoreductase activity"/>
    <property type="evidence" value="ECO:0007669"/>
    <property type="project" value="UniProtKB-KW"/>
</dbReference>
<dbReference type="Gene3D" id="3.30.365.10">
    <property type="entry name" value="Aldehyde oxidase/xanthine dehydrogenase, molybdopterin binding domain"/>
    <property type="match status" value="2"/>
</dbReference>
<name>A0A453N683_AEGTS</name>
<dbReference type="InterPro" id="IPR002888">
    <property type="entry name" value="2Fe-2S-bd"/>
</dbReference>
<dbReference type="InterPro" id="IPR002346">
    <property type="entry name" value="Mopterin_DH_FAD-bd"/>
</dbReference>
<reference evidence="16" key="5">
    <citation type="journal article" date="2021" name="G3 (Bethesda)">
        <title>Aegilops tauschii genome assembly Aet v5.0 features greater sequence contiguity and improved annotation.</title>
        <authorList>
            <person name="Wang L."/>
            <person name="Zhu T."/>
            <person name="Rodriguez J.C."/>
            <person name="Deal K.R."/>
            <person name="Dubcovsky J."/>
            <person name="McGuire P.E."/>
            <person name="Lux T."/>
            <person name="Spannagl M."/>
            <person name="Mayer K.F.X."/>
            <person name="Baldrich P."/>
            <person name="Meyers B.C."/>
            <person name="Huo N."/>
            <person name="Gu Y.Q."/>
            <person name="Zhou H."/>
            <person name="Devos K.M."/>
            <person name="Bennetzen J.L."/>
            <person name="Unver T."/>
            <person name="Budak H."/>
            <person name="Gulick P.J."/>
            <person name="Galiba G."/>
            <person name="Kalapos B."/>
            <person name="Nelson D.R."/>
            <person name="Li P."/>
            <person name="You F.M."/>
            <person name="Luo M.C."/>
            <person name="Dvorak J."/>
        </authorList>
    </citation>
    <scope>NUCLEOTIDE SEQUENCE [LARGE SCALE GENOMIC DNA]</scope>
    <source>
        <strain evidence="16">cv. AL8/78</strain>
    </source>
</reference>
<keyword evidence="11" id="KW-0411">Iron-sulfur</keyword>
<accession>A0A453N683</accession>
<dbReference type="Pfam" id="PF00941">
    <property type="entry name" value="FAD_binding_5"/>
    <property type="match status" value="1"/>
</dbReference>
<comment type="cofactor">
    <cofactor evidence="1">
        <name>Mo-molybdopterin</name>
        <dbReference type="ChEBI" id="CHEBI:71302"/>
    </cofactor>
</comment>
<dbReference type="GO" id="GO:0051537">
    <property type="term" value="F:2 iron, 2 sulfur cluster binding"/>
    <property type="evidence" value="ECO:0007669"/>
    <property type="project" value="UniProtKB-KW"/>
</dbReference>
<keyword evidence="6" id="KW-0001">2Fe-2S</keyword>
<dbReference type="InterPro" id="IPR037165">
    <property type="entry name" value="AldOxase/xan_DH_Mopterin-bd_sf"/>
</dbReference>
<reference evidence="17" key="2">
    <citation type="journal article" date="2017" name="Nat. Plants">
        <title>The Aegilops tauschii genome reveals multiple impacts of transposons.</title>
        <authorList>
            <person name="Zhao G."/>
            <person name="Zou C."/>
            <person name="Li K."/>
            <person name="Wang K."/>
            <person name="Li T."/>
            <person name="Gao L."/>
            <person name="Zhang X."/>
            <person name="Wang H."/>
            <person name="Yang Z."/>
            <person name="Liu X."/>
            <person name="Jiang W."/>
            <person name="Mao L."/>
            <person name="Kong X."/>
            <person name="Jiao Y."/>
            <person name="Jia J."/>
        </authorList>
    </citation>
    <scope>NUCLEOTIDE SEQUENCE [LARGE SCALE GENOMIC DNA]</scope>
    <source>
        <strain evidence="17">cv. AL8/78</strain>
    </source>
</reference>
<dbReference type="InterPro" id="IPR016167">
    <property type="entry name" value="FAD-bd_PCMH_sub1"/>
</dbReference>
<dbReference type="InterPro" id="IPR036856">
    <property type="entry name" value="Ald_Oxase/Xan_DH_a/b_sf"/>
</dbReference>
<dbReference type="Gene3D" id="3.30.465.10">
    <property type="match status" value="1"/>
</dbReference>
<dbReference type="PROSITE" id="PS00197">
    <property type="entry name" value="2FE2S_FER_1"/>
    <property type="match status" value="1"/>
</dbReference>
<keyword evidence="7" id="KW-0479">Metal-binding</keyword>
<reference evidence="16" key="3">
    <citation type="journal article" date="2017" name="Nature">
        <title>Genome sequence of the progenitor of the wheat D genome Aegilops tauschii.</title>
        <authorList>
            <person name="Luo M.C."/>
            <person name="Gu Y.Q."/>
            <person name="Puiu D."/>
            <person name="Wang H."/>
            <person name="Twardziok S.O."/>
            <person name="Deal K.R."/>
            <person name="Huo N."/>
            <person name="Zhu T."/>
            <person name="Wang L."/>
            <person name="Wang Y."/>
            <person name="McGuire P.E."/>
            <person name="Liu S."/>
            <person name="Long H."/>
            <person name="Ramasamy R.K."/>
            <person name="Rodriguez J.C."/>
            <person name="Van S.L."/>
            <person name="Yuan L."/>
            <person name="Wang Z."/>
            <person name="Xia Z."/>
            <person name="Xiao L."/>
            <person name="Anderson O.D."/>
            <person name="Ouyang S."/>
            <person name="Liang Y."/>
            <person name="Zimin A.V."/>
            <person name="Pertea G."/>
            <person name="Qi P."/>
            <person name="Bennetzen J.L."/>
            <person name="Dai X."/>
            <person name="Dawson M.W."/>
            <person name="Muller H.G."/>
            <person name="Kugler K."/>
            <person name="Rivarola-Duarte L."/>
            <person name="Spannagl M."/>
            <person name="Mayer K.F.X."/>
            <person name="Lu F.H."/>
            <person name="Bevan M.W."/>
            <person name="Leroy P."/>
            <person name="Li P."/>
            <person name="You F.M."/>
            <person name="Sun Q."/>
            <person name="Liu Z."/>
            <person name="Lyons E."/>
            <person name="Wicker T."/>
            <person name="Salzberg S.L."/>
            <person name="Devos K.M."/>
            <person name="Dvorak J."/>
        </authorList>
    </citation>
    <scope>NUCLEOTIDE SEQUENCE [LARGE SCALE GENOMIC DNA]</scope>
    <source>
        <strain evidence="16">cv. AL8/78</strain>
    </source>
</reference>
<dbReference type="Pfam" id="PF02738">
    <property type="entry name" value="MoCoBD_1"/>
    <property type="match status" value="1"/>
</dbReference>
<reference evidence="16" key="4">
    <citation type="submission" date="2019-03" db="UniProtKB">
        <authorList>
            <consortium name="EnsemblPlants"/>
        </authorList>
    </citation>
    <scope>IDENTIFICATION</scope>
</reference>
<comment type="similarity">
    <text evidence="3">Belongs to the xanthine dehydrogenase family.</text>
</comment>
<evidence type="ECO:0000313" key="17">
    <source>
        <dbReference type="Proteomes" id="UP000015105"/>
    </source>
</evidence>
<dbReference type="SUPFAM" id="SSF47741">
    <property type="entry name" value="CO dehydrogenase ISP C-domain like"/>
    <property type="match status" value="1"/>
</dbReference>
<evidence type="ECO:0000256" key="5">
    <source>
        <dbReference type="ARBA" id="ARBA00022630"/>
    </source>
</evidence>
<evidence type="ECO:0000256" key="9">
    <source>
        <dbReference type="ARBA" id="ARBA00023002"/>
    </source>
</evidence>
<dbReference type="EnsemblPlants" id="AET6Gv20235400.5">
    <property type="protein sequence ID" value="AET6Gv20235400.5"/>
    <property type="gene ID" value="AET6Gv20235400"/>
</dbReference>
<proteinExistence type="inferred from homology"/>
<dbReference type="SUPFAM" id="SSF54292">
    <property type="entry name" value="2Fe-2S ferredoxin-like"/>
    <property type="match status" value="1"/>
</dbReference>
<dbReference type="InterPro" id="IPR016169">
    <property type="entry name" value="FAD-bd_PCMH_sub2"/>
</dbReference>
<dbReference type="FunFam" id="3.30.465.10:FF:000004">
    <property type="entry name" value="Xanthine dehydrogenase/oxidase"/>
    <property type="match status" value="1"/>
</dbReference>
<evidence type="ECO:0000256" key="12">
    <source>
        <dbReference type="ARBA" id="ARBA00023027"/>
    </source>
</evidence>
<dbReference type="PROSITE" id="PS51387">
    <property type="entry name" value="FAD_PCMH"/>
    <property type="match status" value="1"/>
</dbReference>
<evidence type="ECO:0000259" key="14">
    <source>
        <dbReference type="PROSITE" id="PS51085"/>
    </source>
</evidence>
<keyword evidence="10" id="KW-0408">Iron</keyword>
<dbReference type="SUPFAM" id="SSF56003">
    <property type="entry name" value="Molybdenum cofactor-binding domain"/>
    <property type="match status" value="1"/>
</dbReference>
<evidence type="ECO:0000256" key="7">
    <source>
        <dbReference type="ARBA" id="ARBA00022723"/>
    </source>
</evidence>
<dbReference type="InterPro" id="IPR036683">
    <property type="entry name" value="CO_DH_flav_C_dom_sf"/>
</dbReference>
<evidence type="ECO:0000256" key="11">
    <source>
        <dbReference type="ARBA" id="ARBA00023014"/>
    </source>
</evidence>
<dbReference type="InterPro" id="IPR016166">
    <property type="entry name" value="FAD-bd_PCMH"/>
</dbReference>
<evidence type="ECO:0000259" key="15">
    <source>
        <dbReference type="PROSITE" id="PS51387"/>
    </source>
</evidence>
<evidence type="ECO:0000256" key="3">
    <source>
        <dbReference type="ARBA" id="ARBA00006849"/>
    </source>
</evidence>
<dbReference type="InterPro" id="IPR006058">
    <property type="entry name" value="2Fe2S_fd_BS"/>
</dbReference>
<dbReference type="InterPro" id="IPR008274">
    <property type="entry name" value="AldOxase/xan_DH_MoCoBD1"/>
</dbReference>
<dbReference type="Pfam" id="PF03450">
    <property type="entry name" value="CO_deh_flav_C"/>
    <property type="match status" value="1"/>
</dbReference>
<dbReference type="Gramene" id="AET6Gv20235400.5">
    <property type="protein sequence ID" value="AET6Gv20235400.5"/>
    <property type="gene ID" value="AET6Gv20235400"/>
</dbReference>
<keyword evidence="12" id="KW-0520">NAD</keyword>
<dbReference type="SMART" id="SM01092">
    <property type="entry name" value="CO_deh_flav_C"/>
    <property type="match status" value="1"/>
</dbReference>
<keyword evidence="17" id="KW-1185">Reference proteome</keyword>
<organism evidence="16 17">
    <name type="scientific">Aegilops tauschii subsp. strangulata</name>
    <name type="common">Goatgrass</name>
    <dbReference type="NCBI Taxonomy" id="200361"/>
    <lineage>
        <taxon>Eukaryota</taxon>
        <taxon>Viridiplantae</taxon>
        <taxon>Streptophyta</taxon>
        <taxon>Embryophyta</taxon>
        <taxon>Tracheophyta</taxon>
        <taxon>Spermatophyta</taxon>
        <taxon>Magnoliopsida</taxon>
        <taxon>Liliopsida</taxon>
        <taxon>Poales</taxon>
        <taxon>Poaceae</taxon>
        <taxon>BOP clade</taxon>
        <taxon>Pooideae</taxon>
        <taxon>Triticodae</taxon>
        <taxon>Triticeae</taxon>
        <taxon>Triticinae</taxon>
        <taxon>Aegilops</taxon>
    </lineage>
</organism>
<evidence type="ECO:0000256" key="4">
    <source>
        <dbReference type="ARBA" id="ARBA00022505"/>
    </source>
</evidence>
<dbReference type="GO" id="GO:0071949">
    <property type="term" value="F:FAD binding"/>
    <property type="evidence" value="ECO:0007669"/>
    <property type="project" value="InterPro"/>
</dbReference>